<organism evidence="2 3">
    <name type="scientific">Rhodococcoides yunnanense</name>
    <dbReference type="NCBI Taxonomy" id="278209"/>
    <lineage>
        <taxon>Bacteria</taxon>
        <taxon>Bacillati</taxon>
        <taxon>Actinomycetota</taxon>
        <taxon>Actinomycetes</taxon>
        <taxon>Mycobacteriales</taxon>
        <taxon>Nocardiaceae</taxon>
        <taxon>Rhodococcoides</taxon>
    </lineage>
</organism>
<dbReference type="Proteomes" id="UP001185755">
    <property type="component" value="Unassembled WGS sequence"/>
</dbReference>
<evidence type="ECO:0000313" key="3">
    <source>
        <dbReference type="Proteomes" id="UP001185755"/>
    </source>
</evidence>
<dbReference type="Gene3D" id="1.10.10.10">
    <property type="entry name" value="Winged helix-like DNA-binding domain superfamily/Winged helix DNA-binding domain"/>
    <property type="match status" value="1"/>
</dbReference>
<comment type="caution">
    <text evidence="2">The sequence shown here is derived from an EMBL/GenBank/DDBJ whole genome shotgun (WGS) entry which is preliminary data.</text>
</comment>
<name>A0ABU4B6X6_9NOCA</name>
<gene>
    <name evidence="2" type="ORF">R3P96_01170</name>
</gene>
<dbReference type="PROSITE" id="PS50921">
    <property type="entry name" value="ANTAR"/>
    <property type="match status" value="1"/>
</dbReference>
<sequence>MTAAHVTHFGLPDDVRTALSQRAPIEQAKGILMAVHRITADAAFALLVDRSQGTNRKLRDIAQEMVDKASTER</sequence>
<dbReference type="Pfam" id="PF03861">
    <property type="entry name" value="ANTAR"/>
    <property type="match status" value="1"/>
</dbReference>
<dbReference type="InterPro" id="IPR005561">
    <property type="entry name" value="ANTAR"/>
</dbReference>
<dbReference type="SUPFAM" id="SSF52172">
    <property type="entry name" value="CheY-like"/>
    <property type="match status" value="1"/>
</dbReference>
<reference evidence="2 3" key="1">
    <citation type="submission" date="2023-10" db="EMBL/GenBank/DDBJ databases">
        <title>Development of a sustainable strategy for remediation of hydrocarbon-contaminated territories based on the waste exchange concept.</title>
        <authorList>
            <person name="Krivoruchko A."/>
        </authorList>
    </citation>
    <scope>NUCLEOTIDE SEQUENCE [LARGE SCALE GENOMIC DNA]</scope>
    <source>
        <strain evidence="2 3">IEGM 1323</strain>
    </source>
</reference>
<protein>
    <submittedName>
        <fullName evidence="2">ANTAR domain-containing protein</fullName>
    </submittedName>
</protein>
<keyword evidence="3" id="KW-1185">Reference proteome</keyword>
<accession>A0ABU4B6X6</accession>
<dbReference type="InterPro" id="IPR011006">
    <property type="entry name" value="CheY-like_superfamily"/>
</dbReference>
<dbReference type="SMART" id="SM01012">
    <property type="entry name" value="ANTAR"/>
    <property type="match status" value="1"/>
</dbReference>
<dbReference type="EMBL" id="JAWLJX010000001">
    <property type="protein sequence ID" value="MDV6259940.1"/>
    <property type="molecule type" value="Genomic_DNA"/>
</dbReference>
<dbReference type="InterPro" id="IPR036388">
    <property type="entry name" value="WH-like_DNA-bd_sf"/>
</dbReference>
<evidence type="ECO:0000259" key="1">
    <source>
        <dbReference type="PROSITE" id="PS50921"/>
    </source>
</evidence>
<dbReference type="RefSeq" id="WP_317562827.1">
    <property type="nucleotide sequence ID" value="NZ_JAWLJX010000001.1"/>
</dbReference>
<feature type="domain" description="ANTAR" evidence="1">
    <location>
        <begin position="5"/>
        <end position="66"/>
    </location>
</feature>
<evidence type="ECO:0000313" key="2">
    <source>
        <dbReference type="EMBL" id="MDV6259940.1"/>
    </source>
</evidence>
<proteinExistence type="predicted"/>